<proteinExistence type="predicted"/>
<dbReference type="Pfam" id="PF19265">
    <property type="entry name" value="DUF5908"/>
    <property type="match status" value="1"/>
</dbReference>
<dbReference type="InterPro" id="IPR045459">
    <property type="entry name" value="DUF5908"/>
</dbReference>
<protein>
    <submittedName>
        <fullName evidence="1">DUF5908 family protein</fullName>
    </submittedName>
</protein>
<dbReference type="Proteomes" id="UP001589734">
    <property type="component" value="Unassembled WGS sequence"/>
</dbReference>
<keyword evidence="2" id="KW-1185">Reference proteome</keyword>
<evidence type="ECO:0000313" key="2">
    <source>
        <dbReference type="Proteomes" id="UP001589734"/>
    </source>
</evidence>
<gene>
    <name evidence="1" type="ORF">ACFFLS_21105</name>
</gene>
<accession>A0ABV6BX25</accession>
<reference evidence="1 2" key="1">
    <citation type="submission" date="2024-09" db="EMBL/GenBank/DDBJ databases">
        <authorList>
            <person name="Sun Q."/>
            <person name="Mori K."/>
        </authorList>
    </citation>
    <scope>NUCLEOTIDE SEQUENCE [LARGE SCALE GENOMIC DNA]</scope>
    <source>
        <strain evidence="1 2">CGMCC 1.12926</strain>
    </source>
</reference>
<sequence>MPIEIRELVIKVNIVEDNKAVDGIETHNLSDLKRQIIKECTERVIAKLEKKSER</sequence>
<dbReference type="EMBL" id="JBHLYW010000022">
    <property type="protein sequence ID" value="MFC0079558.1"/>
    <property type="molecule type" value="Genomic_DNA"/>
</dbReference>
<dbReference type="RefSeq" id="WP_379687218.1">
    <property type="nucleotide sequence ID" value="NZ_JBHLYW010000022.1"/>
</dbReference>
<organism evidence="1 2">
    <name type="scientific">Flavobacterium procerum</name>
    <dbReference type="NCBI Taxonomy" id="1455569"/>
    <lineage>
        <taxon>Bacteria</taxon>
        <taxon>Pseudomonadati</taxon>
        <taxon>Bacteroidota</taxon>
        <taxon>Flavobacteriia</taxon>
        <taxon>Flavobacteriales</taxon>
        <taxon>Flavobacteriaceae</taxon>
        <taxon>Flavobacterium</taxon>
    </lineage>
</organism>
<evidence type="ECO:0000313" key="1">
    <source>
        <dbReference type="EMBL" id="MFC0079558.1"/>
    </source>
</evidence>
<name>A0ABV6BX25_9FLAO</name>
<comment type="caution">
    <text evidence="1">The sequence shown here is derived from an EMBL/GenBank/DDBJ whole genome shotgun (WGS) entry which is preliminary data.</text>
</comment>